<dbReference type="OrthoDB" id="9776021at2"/>
<dbReference type="SMART" id="SM00490">
    <property type="entry name" value="HELICc"/>
    <property type="match status" value="1"/>
</dbReference>
<feature type="domain" description="Helicase C-terminal" evidence="3">
    <location>
        <begin position="531"/>
        <end position="688"/>
    </location>
</feature>
<dbReference type="InterPro" id="IPR006935">
    <property type="entry name" value="Helicase/UvrB_N"/>
</dbReference>
<dbReference type="GO" id="GO:0006793">
    <property type="term" value="P:phosphorus metabolic process"/>
    <property type="evidence" value="ECO:0007669"/>
    <property type="project" value="UniProtKB-ARBA"/>
</dbReference>
<dbReference type="InterPro" id="IPR027417">
    <property type="entry name" value="P-loop_NTPase"/>
</dbReference>
<dbReference type="InterPro" id="IPR001736">
    <property type="entry name" value="PLipase_D/transphosphatidylase"/>
</dbReference>
<dbReference type="SUPFAM" id="SSF56024">
    <property type="entry name" value="Phospholipase D/nuclease"/>
    <property type="match status" value="1"/>
</dbReference>
<dbReference type="SMART" id="SM00487">
    <property type="entry name" value="DEXDc"/>
    <property type="match status" value="1"/>
</dbReference>
<proteinExistence type="predicted"/>
<sequence>MPFGLYESLLTDGLTSKLVIRAAHAVPATDKVADAEAPEFLARFIAHAARRALTGIDPGDRVALVNRVLAELQSDESFEPGELRQLLQLSAPGPVTKPTVRPSTALSDSALLTNARDEPSLGAELRAELASADEVDLLCAFVRWHGIRVLEDALIELHERKIPFRVITTTYVGATERKALDKLVAKYGAEVQVNYETQSTRLHAKAWLFRRKSGFNTAYVGSSNLSHSALVDGLEWNVRLSQISTPALIHKFSATFDSYWNDPSFEDYDPERDSDRLDKALGRSANYGGGDTLDLSGIEVRPYPYQQTMLESLEAERNVHGHHRNLIIAATGTGKTIVAGLDYQNLLRAHGSDLKILFVAHRMEILQQSQRVFRQILMDGNFGELFVGGEKPERWNHVFASVQSLNSYGVDRIDPQHFDVVVIDEFHHAEAKTYRRLLDHLKPKELLGLTATPERADGVDVKNDFFAGRAAAELRLWDALEADILVPFHYFGISDDVDLTSVEWKRGSYTDAGLDAVYTGNDARTAKILVSLADKVTDVHDMRAIGFCVSVAHTAYMSRMFNAAGIKSTFVTGATPRPEREESLRQLRSGEISCIFAVDVFNEGLDIPVVDTILMLRPTQSATIFLQQLGRGLRRAHGKAVLTVLDYIGQHRREYRLDTRYRALTGFGRSRLRREVAAGFPFLPSGSQLVLDRVARKVVLESISSQLKFKKDVVADIRSHAATRPSAQEYLLAEYLEDAERGIREIYSKWTWTDLSREAGLSGPNGEDVVRSAGEDQLLKRMAALVHVDDPERADAYTRLTRLECPDYSELSVRDQRYARMLVFTLWPSGNKFGSYQAALVQLRGTPAVCSEIRQIVALSADVSRRVPLSLGKGLDDVPIFSHASYRREEILAALGYADLEKGGSVGNHQAGVAWCSETSTDALLVTLHKSEKEFSPNTMYRDYALNASRFHWETQNATTVASATGSRYIKGMAGGSHVVLFTRHSNNDDEGILGTYTCLGPVDYKRHEGEKPIAITWDLQREMPADVYVSASAVPR</sequence>
<dbReference type="CDD" id="cd18032">
    <property type="entry name" value="DEXHc_RE_I_III_res"/>
    <property type="match status" value="1"/>
</dbReference>
<dbReference type="InterPro" id="IPR001650">
    <property type="entry name" value="Helicase_C-like"/>
</dbReference>
<dbReference type="Pfam" id="PF00271">
    <property type="entry name" value="Helicase_C"/>
    <property type="match status" value="1"/>
</dbReference>
<dbReference type="RefSeq" id="WP_134519499.1">
    <property type="nucleotide sequence ID" value="NZ_SOHE01000044.1"/>
</dbReference>
<dbReference type="Gene3D" id="3.30.870.10">
    <property type="entry name" value="Endonuclease Chain A"/>
    <property type="match status" value="1"/>
</dbReference>
<dbReference type="Pfam" id="PF13091">
    <property type="entry name" value="PLDc_2"/>
    <property type="match status" value="1"/>
</dbReference>
<dbReference type="CDD" id="cd18799">
    <property type="entry name" value="SF2_C_EcoAI-like"/>
    <property type="match status" value="1"/>
</dbReference>
<dbReference type="GO" id="GO:0016887">
    <property type="term" value="F:ATP hydrolysis activity"/>
    <property type="evidence" value="ECO:0007669"/>
    <property type="project" value="TreeGrafter"/>
</dbReference>
<dbReference type="Gene3D" id="3.40.50.300">
    <property type="entry name" value="P-loop containing nucleotide triphosphate hydrolases"/>
    <property type="match status" value="2"/>
</dbReference>
<dbReference type="InterPro" id="IPR025202">
    <property type="entry name" value="PLD-like_dom"/>
</dbReference>
<dbReference type="GO" id="GO:0003677">
    <property type="term" value="F:DNA binding"/>
    <property type="evidence" value="ECO:0007669"/>
    <property type="project" value="InterPro"/>
</dbReference>
<dbReference type="CDD" id="cd09203">
    <property type="entry name" value="PLDc_N_DEXD_b1"/>
    <property type="match status" value="1"/>
</dbReference>
<evidence type="ECO:0000313" key="4">
    <source>
        <dbReference type="EMBL" id="TFD50303.1"/>
    </source>
</evidence>
<accession>A0A4R9A274</accession>
<organism evidence="4 5">
    <name type="scientific">Cryobacterium frigoriphilum</name>
    <dbReference type="NCBI Taxonomy" id="1259150"/>
    <lineage>
        <taxon>Bacteria</taxon>
        <taxon>Bacillati</taxon>
        <taxon>Actinomycetota</taxon>
        <taxon>Actinomycetes</taxon>
        <taxon>Micrococcales</taxon>
        <taxon>Microbacteriaceae</taxon>
        <taxon>Cryobacterium</taxon>
    </lineage>
</organism>
<feature type="domain" description="PLD phosphodiesterase" evidence="1">
    <location>
        <begin position="198"/>
        <end position="229"/>
    </location>
</feature>
<protein>
    <submittedName>
        <fullName evidence="4">DUF3427 domain-containing protein</fullName>
    </submittedName>
</protein>
<dbReference type="InterPro" id="IPR014001">
    <property type="entry name" value="Helicase_ATP-bd"/>
</dbReference>
<evidence type="ECO:0000259" key="2">
    <source>
        <dbReference type="PROSITE" id="PS51192"/>
    </source>
</evidence>
<dbReference type="GO" id="GO:0005524">
    <property type="term" value="F:ATP binding"/>
    <property type="evidence" value="ECO:0007669"/>
    <property type="project" value="InterPro"/>
</dbReference>
<dbReference type="SUPFAM" id="SSF52540">
    <property type="entry name" value="P-loop containing nucleoside triphosphate hydrolases"/>
    <property type="match status" value="1"/>
</dbReference>
<dbReference type="PANTHER" id="PTHR47962:SF7">
    <property type="entry name" value="MITOCHONDRIAL ATP-DEPENDENT HELICASE IRC3-RELATED"/>
    <property type="match status" value="1"/>
</dbReference>
<dbReference type="InterPro" id="IPR052511">
    <property type="entry name" value="ATP-dep_Helicase"/>
</dbReference>
<reference evidence="4 5" key="1">
    <citation type="submission" date="2019-03" db="EMBL/GenBank/DDBJ databases">
        <title>Genomics of glacier-inhabiting Cryobacterium strains.</title>
        <authorList>
            <person name="Liu Q."/>
            <person name="Xin Y.-H."/>
        </authorList>
    </citation>
    <scope>NUCLEOTIDE SEQUENCE [LARGE SCALE GENOMIC DNA]</scope>
    <source>
        <strain evidence="4 5">Hh14</strain>
    </source>
</reference>
<dbReference type="PROSITE" id="PS51194">
    <property type="entry name" value="HELICASE_CTER"/>
    <property type="match status" value="1"/>
</dbReference>
<evidence type="ECO:0000259" key="3">
    <source>
        <dbReference type="PROSITE" id="PS51194"/>
    </source>
</evidence>
<dbReference type="PANTHER" id="PTHR47962">
    <property type="entry name" value="ATP-DEPENDENT HELICASE LHR-RELATED-RELATED"/>
    <property type="match status" value="1"/>
</dbReference>
<dbReference type="Proteomes" id="UP000297447">
    <property type="component" value="Unassembled WGS sequence"/>
</dbReference>
<evidence type="ECO:0000259" key="1">
    <source>
        <dbReference type="PROSITE" id="PS50035"/>
    </source>
</evidence>
<gene>
    <name evidence="4" type="ORF">E3T55_10205</name>
</gene>
<dbReference type="PROSITE" id="PS51192">
    <property type="entry name" value="HELICASE_ATP_BIND_1"/>
    <property type="match status" value="1"/>
</dbReference>
<dbReference type="Pfam" id="PF04851">
    <property type="entry name" value="ResIII"/>
    <property type="match status" value="1"/>
</dbReference>
<dbReference type="Pfam" id="PF11907">
    <property type="entry name" value="DUF3427"/>
    <property type="match status" value="1"/>
</dbReference>
<feature type="domain" description="Helicase ATP-binding" evidence="2">
    <location>
        <begin position="316"/>
        <end position="471"/>
    </location>
</feature>
<keyword evidence="5" id="KW-1185">Reference proteome</keyword>
<comment type="caution">
    <text evidence="4">The sequence shown here is derived from an EMBL/GenBank/DDBJ whole genome shotgun (WGS) entry which is preliminary data.</text>
</comment>
<dbReference type="PROSITE" id="PS50035">
    <property type="entry name" value="PLD"/>
    <property type="match status" value="1"/>
</dbReference>
<dbReference type="InterPro" id="IPR021835">
    <property type="entry name" value="DUF3427"/>
</dbReference>
<name>A0A4R9A274_9MICO</name>
<evidence type="ECO:0000313" key="5">
    <source>
        <dbReference type="Proteomes" id="UP000297447"/>
    </source>
</evidence>
<dbReference type="AlphaFoldDB" id="A0A4R9A274"/>
<dbReference type="EMBL" id="SOHE01000044">
    <property type="protein sequence ID" value="TFD50303.1"/>
    <property type="molecule type" value="Genomic_DNA"/>
</dbReference>